<dbReference type="EMBL" id="VSSQ01006802">
    <property type="protein sequence ID" value="MPM33909.1"/>
    <property type="molecule type" value="Genomic_DNA"/>
</dbReference>
<accession>A0A644Z044</accession>
<gene>
    <name evidence="1" type="ORF">SDC9_80490</name>
</gene>
<proteinExistence type="predicted"/>
<name>A0A644Z044_9ZZZZ</name>
<comment type="caution">
    <text evidence="1">The sequence shown here is derived from an EMBL/GenBank/DDBJ whole genome shotgun (WGS) entry which is preliminary data.</text>
</comment>
<reference evidence="1" key="1">
    <citation type="submission" date="2019-08" db="EMBL/GenBank/DDBJ databases">
        <authorList>
            <person name="Kucharzyk K."/>
            <person name="Murdoch R.W."/>
            <person name="Higgins S."/>
            <person name="Loffler F."/>
        </authorList>
    </citation>
    <scope>NUCLEOTIDE SEQUENCE</scope>
</reference>
<sequence>MHDFASCSAGLIAVPLRRIAVGGVGALPENFVGDFGIGRGGDHIAGMTVGPGGVEPAGMHGMGFIAGSHRRIIIENVDVSPNRAAGRIGQIALVPILGGGYGLGAVGKDDGIRGIGDLSRFRRPLGVADIAGAGGDVIDVDAVVAAGIGEPLSQRLGRAHQRRLGNVVVVDDVARPPLAAVAAGGARRGEGTVVVIGVHDHAQHQLFDITQTVGAPCAFPRRRQRRQQHRRQNGDDRNHNQQFYQCESYSFLHRFFLPFP</sequence>
<protein>
    <submittedName>
        <fullName evidence="1">Uncharacterized protein</fullName>
    </submittedName>
</protein>
<dbReference type="AlphaFoldDB" id="A0A644Z044"/>
<evidence type="ECO:0000313" key="1">
    <source>
        <dbReference type="EMBL" id="MPM33909.1"/>
    </source>
</evidence>
<organism evidence="1">
    <name type="scientific">bioreactor metagenome</name>
    <dbReference type="NCBI Taxonomy" id="1076179"/>
    <lineage>
        <taxon>unclassified sequences</taxon>
        <taxon>metagenomes</taxon>
        <taxon>ecological metagenomes</taxon>
    </lineage>
</organism>